<keyword evidence="3" id="KW-0472">Membrane</keyword>
<name>A0ABC8TYK1_9AQUA</name>
<evidence type="ECO:0000256" key="1">
    <source>
        <dbReference type="PROSITE-ProRule" id="PRU00042"/>
    </source>
</evidence>
<keyword evidence="1" id="KW-0479">Metal-binding</keyword>
<keyword evidence="3" id="KW-0812">Transmembrane</keyword>
<evidence type="ECO:0000259" key="4">
    <source>
        <dbReference type="PROSITE" id="PS50157"/>
    </source>
</evidence>
<dbReference type="PANTHER" id="PTHR21385">
    <property type="entry name" value="ZINC FINGER PROTEIN-RELATED"/>
    <property type="match status" value="1"/>
</dbReference>
<dbReference type="EMBL" id="CAUOFW020006024">
    <property type="protein sequence ID" value="CAK9172585.1"/>
    <property type="molecule type" value="Genomic_DNA"/>
</dbReference>
<keyword evidence="6" id="KW-1185">Reference proteome</keyword>
<feature type="compositionally biased region" description="Basic and acidic residues" evidence="2">
    <location>
        <begin position="82"/>
        <end position="104"/>
    </location>
</feature>
<dbReference type="PANTHER" id="PTHR21385:SF0">
    <property type="entry name" value="RE51073P"/>
    <property type="match status" value="1"/>
</dbReference>
<comment type="caution">
    <text evidence="5">The sequence shown here is derived from an EMBL/GenBank/DDBJ whole genome shotgun (WGS) entry which is preliminary data.</text>
</comment>
<keyword evidence="1" id="KW-0863">Zinc-finger</keyword>
<evidence type="ECO:0000256" key="3">
    <source>
        <dbReference type="SAM" id="Phobius"/>
    </source>
</evidence>
<protein>
    <recommendedName>
        <fullName evidence="4">C2H2-type domain-containing protein</fullName>
    </recommendedName>
</protein>
<keyword evidence="1" id="KW-0862">Zinc</keyword>
<reference evidence="5 6" key="1">
    <citation type="submission" date="2024-02" db="EMBL/GenBank/DDBJ databases">
        <authorList>
            <person name="Vignale AGUSTIN F."/>
            <person name="Sosa J E."/>
            <person name="Modenutti C."/>
        </authorList>
    </citation>
    <scope>NUCLEOTIDE SEQUENCE [LARGE SCALE GENOMIC DNA]</scope>
</reference>
<dbReference type="PROSITE" id="PS50157">
    <property type="entry name" value="ZINC_FINGER_C2H2_2"/>
    <property type="match status" value="1"/>
</dbReference>
<proteinExistence type="predicted"/>
<accession>A0ABC8TYK1</accession>
<sequence>MVLTTTKSVGVTDNFCQCEAPLVILTIQTRDIYAKPKLRSESREGEMGRERLMPCVLFLMSLSLQASVRAHSTSSPLLQKAQDSEERAGARTLKQEQDQEHAHEIHCSRERSRAAWKIIEEYLIPFVDREKYQIPRKCKLHPDNDLFRDQEQHKVHVDINEWRCGYCKKSFRAEKYLDQHFDNRHYNLLNVSHSKCLADLCGALHCDLVMESRSGKSKCNPAAAARNRHLCESLADSCFPVNQGPSANRLHELFLRQFCDAHTCSGGRKPFSRGGMRQTSVFYLAISILTMMLLPIFYAIVYLYQREMRKGTQELKRITRQGRKTKPS</sequence>
<dbReference type="AlphaFoldDB" id="A0ABC8TYK1"/>
<evidence type="ECO:0000313" key="5">
    <source>
        <dbReference type="EMBL" id="CAK9172585.1"/>
    </source>
</evidence>
<gene>
    <name evidence="5" type="ORF">ILEXP_LOCUS42234</name>
</gene>
<evidence type="ECO:0000256" key="2">
    <source>
        <dbReference type="SAM" id="MobiDB-lite"/>
    </source>
</evidence>
<dbReference type="GO" id="GO:0008270">
    <property type="term" value="F:zinc ion binding"/>
    <property type="evidence" value="ECO:0007669"/>
    <property type="project" value="UniProtKB-KW"/>
</dbReference>
<feature type="domain" description="C2H2-type" evidence="4">
    <location>
        <begin position="162"/>
        <end position="185"/>
    </location>
</feature>
<dbReference type="PROSITE" id="PS00028">
    <property type="entry name" value="ZINC_FINGER_C2H2_1"/>
    <property type="match status" value="1"/>
</dbReference>
<dbReference type="Proteomes" id="UP001642360">
    <property type="component" value="Unassembled WGS sequence"/>
</dbReference>
<organism evidence="5 6">
    <name type="scientific">Ilex paraguariensis</name>
    <name type="common">yerba mate</name>
    <dbReference type="NCBI Taxonomy" id="185542"/>
    <lineage>
        <taxon>Eukaryota</taxon>
        <taxon>Viridiplantae</taxon>
        <taxon>Streptophyta</taxon>
        <taxon>Embryophyta</taxon>
        <taxon>Tracheophyta</taxon>
        <taxon>Spermatophyta</taxon>
        <taxon>Magnoliopsida</taxon>
        <taxon>eudicotyledons</taxon>
        <taxon>Gunneridae</taxon>
        <taxon>Pentapetalae</taxon>
        <taxon>asterids</taxon>
        <taxon>campanulids</taxon>
        <taxon>Aquifoliales</taxon>
        <taxon>Aquifoliaceae</taxon>
        <taxon>Ilex</taxon>
    </lineage>
</organism>
<feature type="transmembrane region" description="Helical" evidence="3">
    <location>
        <begin position="281"/>
        <end position="304"/>
    </location>
</feature>
<evidence type="ECO:0000313" key="6">
    <source>
        <dbReference type="Proteomes" id="UP001642360"/>
    </source>
</evidence>
<keyword evidence="3" id="KW-1133">Transmembrane helix</keyword>
<feature type="region of interest" description="Disordered" evidence="2">
    <location>
        <begin position="75"/>
        <end position="104"/>
    </location>
</feature>
<dbReference type="InterPro" id="IPR013087">
    <property type="entry name" value="Znf_C2H2_type"/>
</dbReference>